<evidence type="ECO:0000313" key="2">
    <source>
        <dbReference type="Proteomes" id="UP001108025"/>
    </source>
</evidence>
<dbReference type="EMBL" id="JAJNAY010000002">
    <property type="protein sequence ID" value="MCD1118631.1"/>
    <property type="molecule type" value="Genomic_DNA"/>
</dbReference>
<comment type="caution">
    <text evidence="1">The sequence shown here is derived from an EMBL/GenBank/DDBJ whole genome shotgun (WGS) entry which is preliminary data.</text>
</comment>
<reference evidence="1" key="1">
    <citation type="submission" date="2021-11" db="EMBL/GenBank/DDBJ databases">
        <title>Description of novel Chryseobacterium species.</title>
        <authorList>
            <person name="Saticioglu I.B."/>
            <person name="Ay H."/>
            <person name="Altun S."/>
            <person name="Duman M."/>
        </authorList>
    </citation>
    <scope>NUCLEOTIDE SEQUENCE</scope>
    <source>
        <strain evidence="1">C-17</strain>
    </source>
</reference>
<keyword evidence="2" id="KW-1185">Reference proteome</keyword>
<sequence length="128" mass="15323">MLRKILNFFKIIKKPQVFLSLKEHERISVGEECKVQQDIILFKEEKNTVTDKEKKEYFLERTGNPHVLKAVNYKVLDKRGTTETLFISENSFITHNEHETLYIESEYFIKYIQQEYNPITQAIENAYD</sequence>
<dbReference type="RefSeq" id="WP_230671660.1">
    <property type="nucleotide sequence ID" value="NZ_JAJNAY010000002.1"/>
</dbReference>
<protein>
    <submittedName>
        <fullName evidence="1">Uncharacterized protein</fullName>
    </submittedName>
</protein>
<evidence type="ECO:0000313" key="1">
    <source>
        <dbReference type="EMBL" id="MCD1118631.1"/>
    </source>
</evidence>
<dbReference type="AlphaFoldDB" id="A0A9Q3YWJ9"/>
<gene>
    <name evidence="1" type="ORF">LO744_17465</name>
</gene>
<dbReference type="Proteomes" id="UP001108025">
    <property type="component" value="Unassembled WGS sequence"/>
</dbReference>
<accession>A0A9Q3YWJ9</accession>
<organism evidence="1 2">
    <name type="scientific">Chryseobacterium turcicum</name>
    <dbReference type="NCBI Taxonomy" id="2898076"/>
    <lineage>
        <taxon>Bacteria</taxon>
        <taxon>Pseudomonadati</taxon>
        <taxon>Bacteroidota</taxon>
        <taxon>Flavobacteriia</taxon>
        <taxon>Flavobacteriales</taxon>
        <taxon>Weeksellaceae</taxon>
        <taxon>Chryseobacterium group</taxon>
        <taxon>Chryseobacterium</taxon>
    </lineage>
</organism>
<proteinExistence type="predicted"/>
<name>A0A9Q3YWJ9_9FLAO</name>